<evidence type="ECO:0000259" key="1">
    <source>
        <dbReference type="Pfam" id="PF12867"/>
    </source>
</evidence>
<gene>
    <name evidence="2" type="ORF">SAMN05660461_2408</name>
</gene>
<proteinExistence type="predicted"/>
<feature type="domain" description="DinB-like" evidence="1">
    <location>
        <begin position="33"/>
        <end position="163"/>
    </location>
</feature>
<sequence>MKKNAIHPDPGYYSTYINLVPDVDIKTALEQSLQTLDEFDAAELEPLGNYAYGPGKWTLKNVLQHITDTERVFSFRALLFARKDIQVPPTMEQDDYAANAEIDDRSVSEILAELKAVRAASIMQFNNLSDAALLRTGMCWKTEMSVLALGFAIAGHQAHHLNILREKYLQPNSNMKVSS</sequence>
<evidence type="ECO:0000313" key="2">
    <source>
        <dbReference type="EMBL" id="SKD02084.1"/>
    </source>
</evidence>
<name>A0A1T5NNJ0_9BACT</name>
<dbReference type="InterPro" id="IPR034660">
    <property type="entry name" value="DinB/YfiT-like"/>
</dbReference>
<dbReference type="EMBL" id="FUZZ01000001">
    <property type="protein sequence ID" value="SKD02084.1"/>
    <property type="molecule type" value="Genomic_DNA"/>
</dbReference>
<keyword evidence="3" id="KW-1185">Reference proteome</keyword>
<dbReference type="RefSeq" id="WP_079469588.1">
    <property type="nucleotide sequence ID" value="NZ_FUZZ01000001.1"/>
</dbReference>
<reference evidence="2 3" key="1">
    <citation type="submission" date="2017-02" db="EMBL/GenBank/DDBJ databases">
        <authorList>
            <person name="Peterson S.W."/>
        </authorList>
    </citation>
    <scope>NUCLEOTIDE SEQUENCE [LARGE SCALE GENOMIC DNA]</scope>
    <source>
        <strain evidence="2 3">DSM 18108</strain>
    </source>
</reference>
<dbReference type="InterPro" id="IPR024775">
    <property type="entry name" value="DinB-like"/>
</dbReference>
<dbReference type="Proteomes" id="UP000190166">
    <property type="component" value="Unassembled WGS sequence"/>
</dbReference>
<dbReference type="Gene3D" id="1.20.120.450">
    <property type="entry name" value="dinb family like domain"/>
    <property type="match status" value="1"/>
</dbReference>
<evidence type="ECO:0000313" key="3">
    <source>
        <dbReference type="Proteomes" id="UP000190166"/>
    </source>
</evidence>
<dbReference type="Pfam" id="PF12867">
    <property type="entry name" value="DinB_2"/>
    <property type="match status" value="1"/>
</dbReference>
<dbReference type="STRING" id="393003.SAMN05660461_2408"/>
<protein>
    <submittedName>
        <fullName evidence="2">DinB superfamily protein</fullName>
    </submittedName>
</protein>
<dbReference type="SUPFAM" id="SSF109854">
    <property type="entry name" value="DinB/YfiT-like putative metalloenzymes"/>
    <property type="match status" value="1"/>
</dbReference>
<organism evidence="2 3">
    <name type="scientific">Chitinophaga ginsengisegetis</name>
    <dbReference type="NCBI Taxonomy" id="393003"/>
    <lineage>
        <taxon>Bacteria</taxon>
        <taxon>Pseudomonadati</taxon>
        <taxon>Bacteroidota</taxon>
        <taxon>Chitinophagia</taxon>
        <taxon>Chitinophagales</taxon>
        <taxon>Chitinophagaceae</taxon>
        <taxon>Chitinophaga</taxon>
    </lineage>
</organism>
<accession>A0A1T5NNJ0</accession>
<dbReference type="AlphaFoldDB" id="A0A1T5NNJ0"/>